<comment type="caution">
    <text evidence="6">The sequence shown here is derived from an EMBL/GenBank/DDBJ whole genome shotgun (WGS) entry which is preliminary data.</text>
</comment>
<comment type="catalytic activity">
    <reaction evidence="5">
        <text>O-phospho-L-tyrosyl-[protein] + H2O = L-tyrosyl-[protein] + phosphate</text>
        <dbReference type="Rhea" id="RHEA:10684"/>
        <dbReference type="Rhea" id="RHEA-COMP:10136"/>
        <dbReference type="Rhea" id="RHEA-COMP:20101"/>
        <dbReference type="ChEBI" id="CHEBI:15377"/>
        <dbReference type="ChEBI" id="CHEBI:43474"/>
        <dbReference type="ChEBI" id="CHEBI:46858"/>
        <dbReference type="ChEBI" id="CHEBI:61978"/>
        <dbReference type="EC" id="3.1.3.48"/>
    </reaction>
</comment>
<dbReference type="PANTHER" id="PTHR39181">
    <property type="entry name" value="TYROSINE-PROTEIN PHOSPHATASE YWQE"/>
    <property type="match status" value="1"/>
</dbReference>
<evidence type="ECO:0000256" key="5">
    <source>
        <dbReference type="ARBA" id="ARBA00051722"/>
    </source>
</evidence>
<evidence type="ECO:0000256" key="2">
    <source>
        <dbReference type="ARBA" id="ARBA00013064"/>
    </source>
</evidence>
<protein>
    <recommendedName>
        <fullName evidence="2">protein-tyrosine-phosphatase</fullName>
        <ecNumber evidence="2">3.1.3.48</ecNumber>
    </recommendedName>
</protein>
<dbReference type="Gene3D" id="3.20.20.140">
    <property type="entry name" value="Metal-dependent hydrolases"/>
    <property type="match status" value="1"/>
</dbReference>
<dbReference type="InterPro" id="IPR016667">
    <property type="entry name" value="Caps_polysacc_synth_CpsB/CapC"/>
</dbReference>
<keyword evidence="4" id="KW-0904">Protein phosphatase</keyword>
<dbReference type="GO" id="GO:0004725">
    <property type="term" value="F:protein tyrosine phosphatase activity"/>
    <property type="evidence" value="ECO:0007669"/>
    <property type="project" value="UniProtKB-EC"/>
</dbReference>
<reference evidence="6" key="1">
    <citation type="submission" date="2020-10" db="EMBL/GenBank/DDBJ databases">
        <authorList>
            <person name="Gilroy R."/>
        </authorList>
    </citation>
    <scope>NUCLEOTIDE SEQUENCE</scope>
    <source>
        <strain evidence="6">ChiW13-3771</strain>
    </source>
</reference>
<evidence type="ECO:0000256" key="4">
    <source>
        <dbReference type="ARBA" id="ARBA00022912"/>
    </source>
</evidence>
<dbReference type="AlphaFoldDB" id="A0A9D1ECX9"/>
<dbReference type="GO" id="GO:0030145">
    <property type="term" value="F:manganese ion binding"/>
    <property type="evidence" value="ECO:0007669"/>
    <property type="project" value="InterPro"/>
</dbReference>
<evidence type="ECO:0000256" key="3">
    <source>
        <dbReference type="ARBA" id="ARBA00022801"/>
    </source>
</evidence>
<evidence type="ECO:0000256" key="1">
    <source>
        <dbReference type="ARBA" id="ARBA00005750"/>
    </source>
</evidence>
<evidence type="ECO:0000313" key="7">
    <source>
        <dbReference type="Proteomes" id="UP000824201"/>
    </source>
</evidence>
<dbReference type="InterPro" id="IPR016195">
    <property type="entry name" value="Pol/histidinol_Pase-like"/>
</dbReference>
<dbReference type="EC" id="3.1.3.48" evidence="2"/>
<sequence>MEKEEVKHMEHKMYDIHMHIVPGVDDGSWSLDMSYSMLYMAYEQGIRKIIATPHSSAYDRDYESTISAFQQLKEQKQKWLEVELYLGCEVNCNRKNMQSILGKLQSGIYPSLNQTPYVLTEFSTRIGRDEAIFCTMELLNAGWIPVLAHLERYKQLFADETVHELKKNGCLIQMNLYSVFDEGDEKIQQNALYLIQQKLVDFLGTDAHRMNHRPPSAEDGLRFLYTNFEKEYIDKIAFGNAEQQLFG</sequence>
<dbReference type="EMBL" id="DVHN01000045">
    <property type="protein sequence ID" value="HIR88047.1"/>
    <property type="molecule type" value="Genomic_DNA"/>
</dbReference>
<dbReference type="PANTHER" id="PTHR39181:SF1">
    <property type="entry name" value="TYROSINE-PROTEIN PHOSPHATASE YWQE"/>
    <property type="match status" value="1"/>
</dbReference>
<reference evidence="6" key="2">
    <citation type="journal article" date="2021" name="PeerJ">
        <title>Extensive microbial diversity within the chicken gut microbiome revealed by metagenomics and culture.</title>
        <authorList>
            <person name="Gilroy R."/>
            <person name="Ravi A."/>
            <person name="Getino M."/>
            <person name="Pursley I."/>
            <person name="Horton D.L."/>
            <person name="Alikhan N.F."/>
            <person name="Baker D."/>
            <person name="Gharbi K."/>
            <person name="Hall N."/>
            <person name="Watson M."/>
            <person name="Adriaenssens E.M."/>
            <person name="Foster-Nyarko E."/>
            <person name="Jarju S."/>
            <person name="Secka A."/>
            <person name="Antonio M."/>
            <person name="Oren A."/>
            <person name="Chaudhuri R.R."/>
            <person name="La Ragione R."/>
            <person name="Hildebrand F."/>
            <person name="Pallen M.J."/>
        </authorList>
    </citation>
    <scope>NUCLEOTIDE SEQUENCE</scope>
    <source>
        <strain evidence="6">ChiW13-3771</strain>
    </source>
</reference>
<evidence type="ECO:0000313" key="6">
    <source>
        <dbReference type="EMBL" id="HIR88047.1"/>
    </source>
</evidence>
<comment type="similarity">
    <text evidence="1">Belongs to the metallo-dependent hydrolases superfamily. CpsB/CapC family.</text>
</comment>
<accession>A0A9D1ECX9</accession>
<dbReference type="Pfam" id="PF19567">
    <property type="entry name" value="CpsB_CapC"/>
    <property type="match status" value="1"/>
</dbReference>
<organism evidence="6 7">
    <name type="scientific">Candidatus Fimimorpha faecalis</name>
    <dbReference type="NCBI Taxonomy" id="2840824"/>
    <lineage>
        <taxon>Bacteria</taxon>
        <taxon>Bacillati</taxon>
        <taxon>Bacillota</taxon>
        <taxon>Clostridia</taxon>
        <taxon>Eubacteriales</taxon>
        <taxon>Candidatus Fimimorpha</taxon>
    </lineage>
</organism>
<dbReference type="SUPFAM" id="SSF89550">
    <property type="entry name" value="PHP domain-like"/>
    <property type="match status" value="1"/>
</dbReference>
<name>A0A9D1ECX9_9FIRM</name>
<gene>
    <name evidence="6" type="ORF">IAC96_03770</name>
</gene>
<keyword evidence="3" id="KW-0378">Hydrolase</keyword>
<proteinExistence type="inferred from homology"/>
<dbReference type="Proteomes" id="UP000824201">
    <property type="component" value="Unassembled WGS sequence"/>
</dbReference>
<dbReference type="PIRSF" id="PIRSF016557">
    <property type="entry name" value="Caps_synth_CpsB"/>
    <property type="match status" value="1"/>
</dbReference>